<keyword evidence="5" id="KW-0998">Cell outer membrane</keyword>
<keyword evidence="2" id="KW-0812">Transmembrane</keyword>
<feature type="chain" id="PRO_5037082793" evidence="6">
    <location>
        <begin position="24"/>
        <end position="568"/>
    </location>
</feature>
<evidence type="ECO:0000256" key="6">
    <source>
        <dbReference type="SAM" id="SignalP"/>
    </source>
</evidence>
<evidence type="ECO:0000256" key="4">
    <source>
        <dbReference type="ARBA" id="ARBA00023136"/>
    </source>
</evidence>
<dbReference type="AlphaFoldDB" id="A0A938XS07"/>
<gene>
    <name evidence="8" type="ORF">JOC47_000015</name>
</gene>
<evidence type="ECO:0000313" key="9">
    <source>
        <dbReference type="Proteomes" id="UP000774000"/>
    </source>
</evidence>
<dbReference type="Pfam" id="PF07244">
    <property type="entry name" value="POTRA"/>
    <property type="match status" value="3"/>
</dbReference>
<evidence type="ECO:0000256" key="5">
    <source>
        <dbReference type="ARBA" id="ARBA00023237"/>
    </source>
</evidence>
<dbReference type="InterPro" id="IPR000184">
    <property type="entry name" value="Bac_surfAg_D15"/>
</dbReference>
<feature type="domain" description="POTRA" evidence="7">
    <location>
        <begin position="30"/>
        <end position="101"/>
    </location>
</feature>
<proteinExistence type="predicted"/>
<comment type="caution">
    <text evidence="8">The sequence shown here is derived from an EMBL/GenBank/DDBJ whole genome shotgun (WGS) entry which is preliminary data.</text>
</comment>
<evidence type="ECO:0000313" key="8">
    <source>
        <dbReference type="EMBL" id="MBM7555191.1"/>
    </source>
</evidence>
<dbReference type="GO" id="GO:0019867">
    <property type="term" value="C:outer membrane"/>
    <property type="evidence" value="ECO:0007669"/>
    <property type="project" value="InterPro"/>
</dbReference>
<evidence type="ECO:0000256" key="3">
    <source>
        <dbReference type="ARBA" id="ARBA00022729"/>
    </source>
</evidence>
<dbReference type="RefSeq" id="WP_204699923.1">
    <property type="nucleotide sequence ID" value="NZ_JAFBDQ010000001.1"/>
</dbReference>
<protein>
    <submittedName>
        <fullName evidence="8">Outer membrane protein insertion porin family</fullName>
    </submittedName>
</protein>
<dbReference type="PANTHER" id="PTHR12815">
    <property type="entry name" value="SORTING AND ASSEMBLY MACHINERY SAMM50 PROTEIN FAMILY MEMBER"/>
    <property type="match status" value="1"/>
</dbReference>
<dbReference type="InterPro" id="IPR034746">
    <property type="entry name" value="POTRA"/>
</dbReference>
<dbReference type="Gene3D" id="2.40.160.50">
    <property type="entry name" value="membrane protein fhac: a member of the omp85/tpsb transporter family"/>
    <property type="match status" value="1"/>
</dbReference>
<keyword evidence="9" id="KW-1185">Reference proteome</keyword>
<feature type="signal peptide" evidence="6">
    <location>
        <begin position="1"/>
        <end position="23"/>
    </location>
</feature>
<sequence length="568" mass="64389">MLKKVAVITFLLTIVVFNTSVFAADGLSGNKITDIKVEGNQKVSEQEILMEVETQVGDKIDNDKLKKDLRSIYDLGYFLDIKINFRNYKDGVQLIFKVMENPVLEKVVIEGNKEVTTKKLKKLLGVKSGEILNVNTLKNGIKEINNYYQNQGFPLGRVVDRRIKNGNQLYLEVNEGKINKIKIKGNKETKEYVIRRELSLQEGQVLNMNKLQRDIRDLYRLGFFKGIKPQFKRVENNPQAVNVILEVTEKKTGSLQFGISHSPDAGMMGTINVSKDNLFGTGQKVNVKLESGEERDYYELGYSNPWMSKYFDVKTSFKFNLYNKTEEDLNNDEIREKGGNVTIGRQLTYNTNSYFTVDISKIKDEDESDWRDNRTLRLSTIRDTTTAPISPRYGSKQSLTLEKAGWIGGDDDYSKYNLELKKYFPSLEKNSWALRLKVAGSNGDLPDDKRYYLGGTNGIRGYGSSYYDEDAQSYDPTQAGFIGNSMLLGSVEYRIPIVEAVRGVVFGDVGRTYQGNSLDLDIGDFNYSYGVGLRFKTPVGELGLDYGYAPDAKRNSKDDFSLVLGSKF</sequence>
<dbReference type="PROSITE" id="PS51779">
    <property type="entry name" value="POTRA"/>
    <property type="match status" value="2"/>
</dbReference>
<reference evidence="8" key="1">
    <citation type="submission" date="2021-01" db="EMBL/GenBank/DDBJ databases">
        <title>Genomic Encyclopedia of Type Strains, Phase IV (KMG-IV): sequencing the most valuable type-strain genomes for metagenomic binning, comparative biology and taxonomic classification.</title>
        <authorList>
            <person name="Goeker M."/>
        </authorList>
    </citation>
    <scope>NUCLEOTIDE SEQUENCE</scope>
    <source>
        <strain evidence="8">DSM 23230</strain>
    </source>
</reference>
<evidence type="ECO:0000256" key="1">
    <source>
        <dbReference type="ARBA" id="ARBA00004370"/>
    </source>
</evidence>
<dbReference type="InterPro" id="IPR010827">
    <property type="entry name" value="BamA/TamA_POTRA"/>
</dbReference>
<evidence type="ECO:0000256" key="2">
    <source>
        <dbReference type="ARBA" id="ARBA00022692"/>
    </source>
</evidence>
<feature type="domain" description="POTRA" evidence="7">
    <location>
        <begin position="102"/>
        <end position="176"/>
    </location>
</feature>
<keyword evidence="4" id="KW-0472">Membrane</keyword>
<dbReference type="Proteomes" id="UP000774000">
    <property type="component" value="Unassembled WGS sequence"/>
</dbReference>
<comment type="subcellular location">
    <subcellularLocation>
        <location evidence="1">Membrane</location>
    </subcellularLocation>
</comment>
<keyword evidence="3 6" id="KW-0732">Signal</keyword>
<dbReference type="EMBL" id="JAFBDQ010000001">
    <property type="protein sequence ID" value="MBM7555191.1"/>
    <property type="molecule type" value="Genomic_DNA"/>
</dbReference>
<accession>A0A938XS07</accession>
<dbReference type="Pfam" id="PF01103">
    <property type="entry name" value="Omp85"/>
    <property type="match status" value="1"/>
</dbReference>
<evidence type="ECO:0000259" key="7">
    <source>
        <dbReference type="PROSITE" id="PS51779"/>
    </source>
</evidence>
<dbReference type="InterPro" id="IPR039910">
    <property type="entry name" value="D15-like"/>
</dbReference>
<name>A0A938XS07_9FIRM</name>
<dbReference type="PANTHER" id="PTHR12815:SF47">
    <property type="entry name" value="TRANSLOCATION AND ASSEMBLY MODULE SUBUNIT TAMA"/>
    <property type="match status" value="1"/>
</dbReference>
<dbReference type="Gene3D" id="3.10.20.310">
    <property type="entry name" value="membrane protein fhac"/>
    <property type="match status" value="3"/>
</dbReference>
<organism evidence="8 9">
    <name type="scientific">Halanaerobacter jeridensis</name>
    <dbReference type="NCBI Taxonomy" id="706427"/>
    <lineage>
        <taxon>Bacteria</taxon>
        <taxon>Bacillati</taxon>
        <taxon>Bacillota</taxon>
        <taxon>Clostridia</taxon>
        <taxon>Halanaerobiales</taxon>
        <taxon>Halobacteroidaceae</taxon>
        <taxon>Halanaerobacter</taxon>
    </lineage>
</organism>